<keyword evidence="4" id="KW-0411">Iron-sulfur</keyword>
<organism evidence="6 7">
    <name type="scientific">Archaeoglobus fulgidus DSM 8774</name>
    <dbReference type="NCBI Taxonomy" id="1344584"/>
    <lineage>
        <taxon>Archaea</taxon>
        <taxon>Methanobacteriati</taxon>
        <taxon>Methanobacteriota</taxon>
        <taxon>Archaeoglobi</taxon>
        <taxon>Archaeoglobales</taxon>
        <taxon>Archaeoglobaceae</taxon>
        <taxon>Archaeoglobus</taxon>
    </lineage>
</organism>
<dbReference type="EMBL" id="CP006577">
    <property type="protein sequence ID" value="AIG98133.1"/>
    <property type="molecule type" value="Genomic_DNA"/>
</dbReference>
<dbReference type="Proteomes" id="UP000028501">
    <property type="component" value="Chromosome"/>
</dbReference>
<dbReference type="PANTHER" id="PTHR24960">
    <property type="entry name" value="PHOTOSYSTEM I IRON-SULFUR CENTER-RELATED"/>
    <property type="match status" value="1"/>
</dbReference>
<proteinExistence type="predicted"/>
<sequence>MHHSHHLEIYEKLREKLDKAPVGLPKTVSGVEKEILSVLFDEEEAKIAVHMPFIRFTAEQLAERTGKSLEYVEKILNEMAKKGTVWKGEKDGKTYYRLFPVIVGFAEMPFLAGPGRDARQEKLAPLWAKYRKEGFLDELGDREHAILRALPEKSTISKQSVILPYEDAEKLVRDRDYHAVGYCPCRIMARLIGEGCRHSLEVCLHFGSLGKYMVEHGYARRITADEAVEILRKSNREGLVHVTERSKGPISTICNCCSDCCAFFRAIHEAGHPKTIAHSSYVASVDSSKCIACGICMLRCPMKAVKAKINREPANVEAEKCLGCGVCVPTCPVEAIELVEREELQEWPDHLTYYQELLADRGKDPAGLF</sequence>
<keyword evidence="3" id="KW-0408">Iron</keyword>
<keyword evidence="1" id="KW-0004">4Fe-4S</keyword>
<evidence type="ECO:0000256" key="2">
    <source>
        <dbReference type="ARBA" id="ARBA00022723"/>
    </source>
</evidence>
<dbReference type="InterPro" id="IPR017900">
    <property type="entry name" value="4Fe4S_Fe_S_CS"/>
</dbReference>
<protein>
    <recommendedName>
        <fullName evidence="5">4Fe-4S ferredoxin-type domain-containing protein</fullName>
    </recommendedName>
</protein>
<dbReference type="PROSITE" id="PS00198">
    <property type="entry name" value="4FE4S_FER_1"/>
    <property type="match status" value="1"/>
</dbReference>
<dbReference type="InterPro" id="IPR050157">
    <property type="entry name" value="PSI_iron-sulfur_center"/>
</dbReference>
<evidence type="ECO:0000313" key="7">
    <source>
        <dbReference type="Proteomes" id="UP000028501"/>
    </source>
</evidence>
<evidence type="ECO:0000313" key="6">
    <source>
        <dbReference type="EMBL" id="AIG98133.1"/>
    </source>
</evidence>
<evidence type="ECO:0000256" key="1">
    <source>
        <dbReference type="ARBA" id="ARBA00022485"/>
    </source>
</evidence>
<keyword evidence="2" id="KW-0479">Metal-binding</keyword>
<dbReference type="HOGENOM" id="CLU_043380_1_0_2"/>
<reference evidence="6 7" key="1">
    <citation type="submission" date="2013-07" db="EMBL/GenBank/DDBJ databases">
        <title>Genome of Archaeoglobus fulgidus.</title>
        <authorList>
            <person name="Fiebig A."/>
            <person name="Birkeland N.-K."/>
        </authorList>
    </citation>
    <scope>NUCLEOTIDE SEQUENCE [LARGE SCALE GENOMIC DNA]</scope>
    <source>
        <strain evidence="6 7">DSM 8774</strain>
    </source>
</reference>
<dbReference type="PANTHER" id="PTHR24960:SF79">
    <property type="entry name" value="PHOTOSYSTEM I IRON-SULFUR CENTER"/>
    <property type="match status" value="1"/>
</dbReference>
<evidence type="ECO:0000256" key="4">
    <source>
        <dbReference type="ARBA" id="ARBA00023014"/>
    </source>
</evidence>
<evidence type="ECO:0000259" key="5">
    <source>
        <dbReference type="PROSITE" id="PS51379"/>
    </source>
</evidence>
<name>A0A075WKR5_ARCFL</name>
<dbReference type="SUPFAM" id="SSF54862">
    <property type="entry name" value="4Fe-4S ferredoxins"/>
    <property type="match status" value="1"/>
</dbReference>
<feature type="domain" description="4Fe-4S ferredoxin-type" evidence="5">
    <location>
        <begin position="281"/>
        <end position="310"/>
    </location>
</feature>
<dbReference type="PROSITE" id="PS51379">
    <property type="entry name" value="4FE4S_FER_2"/>
    <property type="match status" value="2"/>
</dbReference>
<dbReference type="GO" id="GO:0016491">
    <property type="term" value="F:oxidoreductase activity"/>
    <property type="evidence" value="ECO:0007669"/>
    <property type="project" value="UniProtKB-ARBA"/>
</dbReference>
<dbReference type="AlphaFoldDB" id="A0A075WKR5"/>
<accession>A0A075WKR5</accession>
<feature type="domain" description="4Fe-4S ferredoxin-type" evidence="5">
    <location>
        <begin position="312"/>
        <end position="341"/>
    </location>
</feature>
<dbReference type="Gene3D" id="3.30.70.20">
    <property type="match status" value="1"/>
</dbReference>
<dbReference type="GO" id="GO:0051539">
    <property type="term" value="F:4 iron, 4 sulfur cluster binding"/>
    <property type="evidence" value="ECO:0007669"/>
    <property type="project" value="UniProtKB-KW"/>
</dbReference>
<dbReference type="KEGG" id="afg:AFULGI_00013620"/>
<dbReference type="InterPro" id="IPR017896">
    <property type="entry name" value="4Fe4S_Fe-S-bd"/>
</dbReference>
<dbReference type="GeneID" id="24794866"/>
<dbReference type="Pfam" id="PF14697">
    <property type="entry name" value="Fer4_21"/>
    <property type="match status" value="1"/>
</dbReference>
<dbReference type="RefSeq" id="WP_010878758.1">
    <property type="nucleotide sequence ID" value="NZ_CP006577.1"/>
</dbReference>
<dbReference type="GO" id="GO:0046872">
    <property type="term" value="F:metal ion binding"/>
    <property type="evidence" value="ECO:0007669"/>
    <property type="project" value="UniProtKB-KW"/>
</dbReference>
<gene>
    <name evidence="6" type="ORF">AFULGI_00013620</name>
</gene>
<evidence type="ECO:0000256" key="3">
    <source>
        <dbReference type="ARBA" id="ARBA00023004"/>
    </source>
</evidence>